<reference evidence="2" key="1">
    <citation type="submission" date="2019-08" db="EMBL/GenBank/DDBJ databases">
        <authorList>
            <person name="Kucharzyk K."/>
            <person name="Murdoch R.W."/>
            <person name="Higgins S."/>
            <person name="Loffler F."/>
        </authorList>
    </citation>
    <scope>NUCLEOTIDE SEQUENCE</scope>
</reference>
<comment type="caution">
    <text evidence="2">The sequence shown here is derived from an EMBL/GenBank/DDBJ whole genome shotgun (WGS) entry which is preliminary data.</text>
</comment>
<accession>A0A644Z831</accession>
<dbReference type="PANTHER" id="PTHR30267:SF2">
    <property type="entry name" value="PROTEIN PRKA"/>
    <property type="match status" value="1"/>
</dbReference>
<gene>
    <name evidence="2" type="ORF">SDC9_80806</name>
</gene>
<dbReference type="Pfam" id="PF06798">
    <property type="entry name" value="PrkA"/>
    <property type="match status" value="1"/>
</dbReference>
<feature type="domain" description="PrkA C-terminal" evidence="1">
    <location>
        <begin position="1"/>
        <end position="188"/>
    </location>
</feature>
<dbReference type="AlphaFoldDB" id="A0A644Z831"/>
<name>A0A644Z831_9ZZZZ</name>
<evidence type="ECO:0000259" key="1">
    <source>
        <dbReference type="Pfam" id="PF06798"/>
    </source>
</evidence>
<dbReference type="InterPro" id="IPR010650">
    <property type="entry name" value="PrkA_C"/>
</dbReference>
<dbReference type="GO" id="GO:0004672">
    <property type="term" value="F:protein kinase activity"/>
    <property type="evidence" value="ECO:0007669"/>
    <property type="project" value="TreeGrafter"/>
</dbReference>
<dbReference type="EMBL" id="VSSQ01006908">
    <property type="protein sequence ID" value="MPM34224.1"/>
    <property type="molecule type" value="Genomic_DNA"/>
</dbReference>
<dbReference type="PANTHER" id="PTHR30267">
    <property type="entry name" value="PROTEIN KINASE PRKA"/>
    <property type="match status" value="1"/>
</dbReference>
<sequence length="196" mass="22860">MESIIKSVKEMDIAAEDKKKYLGFMQDTIRKEYNKILEKEITKAFIHSFREQAESLFDNYIDNAEAFVNKSKIKDISTGEELNPDEEFMRSIEEQIGVSENSCKGFRADVTSYMFYLIRNGSKIDYTSYEPLKEAIEKKLMASVKDLSRIITKSRVRDTEQAEKYNSMVEEMQNNGYCLHCCDVILKYAANNLWKD</sequence>
<protein>
    <recommendedName>
        <fullName evidence="1">PrkA C-terminal domain-containing protein</fullName>
    </recommendedName>
</protein>
<organism evidence="2">
    <name type="scientific">bioreactor metagenome</name>
    <dbReference type="NCBI Taxonomy" id="1076179"/>
    <lineage>
        <taxon>unclassified sequences</taxon>
        <taxon>metagenomes</taxon>
        <taxon>ecological metagenomes</taxon>
    </lineage>
</organism>
<proteinExistence type="predicted"/>
<evidence type="ECO:0000313" key="2">
    <source>
        <dbReference type="EMBL" id="MPM34224.1"/>
    </source>
</evidence>